<accession>A0AAQ3UN30</accession>
<keyword evidence="2" id="KW-1185">Reference proteome</keyword>
<dbReference type="Proteomes" id="UP001341281">
    <property type="component" value="Chromosome 09"/>
</dbReference>
<evidence type="ECO:0000313" key="2">
    <source>
        <dbReference type="Proteomes" id="UP001341281"/>
    </source>
</evidence>
<sequence length="138" mass="14615">MPAAERGAAAPLRHGCSISGHPPLARLLPSARGCSTSGAAAPLQHQLPLRCGCSPPAATPPPAAASLWRGYSPCGRDFTSAAAPPPAAAAAPPPAAAPLLRRLHLQRVLSLRQLEMARREILLWRAVDLVRRERMRYV</sequence>
<dbReference type="EMBL" id="CP144753">
    <property type="protein sequence ID" value="WVZ94388.1"/>
    <property type="molecule type" value="Genomic_DNA"/>
</dbReference>
<name>A0AAQ3UN30_PASNO</name>
<organism evidence="1 2">
    <name type="scientific">Paspalum notatum var. saurae</name>
    <dbReference type="NCBI Taxonomy" id="547442"/>
    <lineage>
        <taxon>Eukaryota</taxon>
        <taxon>Viridiplantae</taxon>
        <taxon>Streptophyta</taxon>
        <taxon>Embryophyta</taxon>
        <taxon>Tracheophyta</taxon>
        <taxon>Spermatophyta</taxon>
        <taxon>Magnoliopsida</taxon>
        <taxon>Liliopsida</taxon>
        <taxon>Poales</taxon>
        <taxon>Poaceae</taxon>
        <taxon>PACMAD clade</taxon>
        <taxon>Panicoideae</taxon>
        <taxon>Andropogonodae</taxon>
        <taxon>Paspaleae</taxon>
        <taxon>Paspalinae</taxon>
        <taxon>Paspalum</taxon>
    </lineage>
</organism>
<protein>
    <submittedName>
        <fullName evidence="1">Uncharacterized protein</fullName>
    </submittedName>
</protein>
<reference evidence="1 2" key="1">
    <citation type="submission" date="2024-02" db="EMBL/GenBank/DDBJ databases">
        <title>High-quality chromosome-scale genome assembly of Pensacola bahiagrass (Paspalum notatum Flugge var. saurae).</title>
        <authorList>
            <person name="Vega J.M."/>
            <person name="Podio M."/>
            <person name="Orjuela J."/>
            <person name="Siena L.A."/>
            <person name="Pessino S.C."/>
            <person name="Combes M.C."/>
            <person name="Mariac C."/>
            <person name="Albertini E."/>
            <person name="Pupilli F."/>
            <person name="Ortiz J.P.A."/>
            <person name="Leblanc O."/>
        </authorList>
    </citation>
    <scope>NUCLEOTIDE SEQUENCE [LARGE SCALE GENOMIC DNA]</scope>
    <source>
        <strain evidence="1">R1</strain>
        <tissue evidence="1">Leaf</tissue>
    </source>
</reference>
<gene>
    <name evidence="1" type="ORF">U9M48_040287</name>
</gene>
<dbReference type="AlphaFoldDB" id="A0AAQ3UN30"/>
<evidence type="ECO:0000313" key="1">
    <source>
        <dbReference type="EMBL" id="WVZ94388.1"/>
    </source>
</evidence>
<proteinExistence type="predicted"/>